<dbReference type="PANTHER" id="PTHR33991:SF1">
    <property type="entry name" value="DNA REPAIR PROTEIN RECO"/>
    <property type="match status" value="1"/>
</dbReference>
<keyword evidence="1" id="KW-0227">DNA damage</keyword>
<dbReference type="PANTHER" id="PTHR33991">
    <property type="entry name" value="DNA REPAIR PROTEIN RECO"/>
    <property type="match status" value="1"/>
</dbReference>
<evidence type="ECO:0000313" key="5">
    <source>
        <dbReference type="EMBL" id="HAV92742.1"/>
    </source>
</evidence>
<comment type="caution">
    <text evidence="5">The sequence shown here is derived from an EMBL/GenBank/DDBJ whole genome shotgun (WGS) entry which is preliminary data.</text>
</comment>
<dbReference type="InterPro" id="IPR022572">
    <property type="entry name" value="DNA_rep/recomb_RecO_N"/>
</dbReference>
<dbReference type="InterPro" id="IPR003717">
    <property type="entry name" value="RecO"/>
</dbReference>
<dbReference type="EMBL" id="DMZY01000182">
    <property type="protein sequence ID" value="HAV92742.1"/>
    <property type="molecule type" value="Genomic_DNA"/>
</dbReference>
<dbReference type="GO" id="GO:0006302">
    <property type="term" value="P:double-strand break repair"/>
    <property type="evidence" value="ECO:0007669"/>
    <property type="project" value="TreeGrafter"/>
</dbReference>
<evidence type="ECO:0000259" key="4">
    <source>
        <dbReference type="Pfam" id="PF11967"/>
    </source>
</evidence>
<organism evidence="5 6">
    <name type="scientific">candidate division WOR-3 bacterium</name>
    <dbReference type="NCBI Taxonomy" id="2052148"/>
    <lineage>
        <taxon>Bacteria</taxon>
        <taxon>Bacteria division WOR-3</taxon>
    </lineage>
</organism>
<keyword evidence="3" id="KW-0234">DNA repair</keyword>
<dbReference type="Pfam" id="PF11967">
    <property type="entry name" value="RecO_N"/>
    <property type="match status" value="1"/>
</dbReference>
<dbReference type="NCBIfam" id="TIGR00613">
    <property type="entry name" value="reco"/>
    <property type="match status" value="1"/>
</dbReference>
<feature type="domain" description="DNA replication/recombination mediator RecO N-terminal" evidence="4">
    <location>
        <begin position="5"/>
        <end position="80"/>
    </location>
</feature>
<evidence type="ECO:0000256" key="2">
    <source>
        <dbReference type="ARBA" id="ARBA00023172"/>
    </source>
</evidence>
<reference evidence="5 6" key="1">
    <citation type="journal article" date="2018" name="Nat. Biotechnol.">
        <title>A standardized bacterial taxonomy based on genome phylogeny substantially revises the tree of life.</title>
        <authorList>
            <person name="Parks D.H."/>
            <person name="Chuvochina M."/>
            <person name="Waite D.W."/>
            <person name="Rinke C."/>
            <person name="Skarshewski A."/>
            <person name="Chaumeil P.A."/>
            <person name="Hugenholtz P."/>
        </authorList>
    </citation>
    <scope>NUCLEOTIDE SEQUENCE [LARGE SCALE GENOMIC DNA]</scope>
    <source>
        <strain evidence="5">UBA9956</strain>
    </source>
</reference>
<dbReference type="GO" id="GO:0043590">
    <property type="term" value="C:bacterial nucleoid"/>
    <property type="evidence" value="ECO:0007669"/>
    <property type="project" value="TreeGrafter"/>
</dbReference>
<keyword evidence="2" id="KW-0233">DNA recombination</keyword>
<dbReference type="Proteomes" id="UP000264062">
    <property type="component" value="Unassembled WGS sequence"/>
</dbReference>
<dbReference type="InterPro" id="IPR012340">
    <property type="entry name" value="NA-bd_OB-fold"/>
</dbReference>
<dbReference type="GO" id="GO:0006310">
    <property type="term" value="P:DNA recombination"/>
    <property type="evidence" value="ECO:0007669"/>
    <property type="project" value="UniProtKB-KW"/>
</dbReference>
<protein>
    <submittedName>
        <fullName evidence="5">DNA repair protein RecO</fullName>
    </submittedName>
</protein>
<dbReference type="AlphaFoldDB" id="A0A350HB26"/>
<dbReference type="Gene3D" id="2.40.50.140">
    <property type="entry name" value="Nucleic acid-binding proteins"/>
    <property type="match status" value="1"/>
</dbReference>
<gene>
    <name evidence="5" type="primary">recO</name>
    <name evidence="5" type="ORF">DCW38_06135</name>
</gene>
<sequence>MKEGYVKSECLVIKKSRFKESSALVEIFSPLLGRHVLVARGIYRKKKSLSSHLEPLSVNNIEFFYKEGRQMHTITRAELIFYPENILKDLEAFGYAAKSLKILRKQEYPTESIKALYKTMRDSIMRFNNESNTGLVYLDFLRTYLYLEGHLNELYMKDERFEGEYDEKRIAKTINHFEGIIKRHED</sequence>
<dbReference type="SUPFAM" id="SSF50249">
    <property type="entry name" value="Nucleic acid-binding proteins"/>
    <property type="match status" value="1"/>
</dbReference>
<proteinExistence type="predicted"/>
<name>A0A350HB26_UNCW3</name>
<evidence type="ECO:0000313" key="6">
    <source>
        <dbReference type="Proteomes" id="UP000264062"/>
    </source>
</evidence>
<evidence type="ECO:0000256" key="1">
    <source>
        <dbReference type="ARBA" id="ARBA00022763"/>
    </source>
</evidence>
<accession>A0A350HB26</accession>
<evidence type="ECO:0000256" key="3">
    <source>
        <dbReference type="ARBA" id="ARBA00023204"/>
    </source>
</evidence>